<comment type="caution">
    <text evidence="2">The sequence shown here is derived from an EMBL/GenBank/DDBJ whole genome shotgun (WGS) entry which is preliminary data.</text>
</comment>
<keyword evidence="3" id="KW-1185">Reference proteome</keyword>
<dbReference type="EMBL" id="SCWB01000002">
    <property type="protein sequence ID" value="TDM12736.1"/>
    <property type="molecule type" value="Genomic_DNA"/>
</dbReference>
<proteinExistence type="predicted"/>
<accession>A0A4R6BWD1</accession>
<reference evidence="2 3" key="1">
    <citation type="submission" date="2019-01" db="EMBL/GenBank/DDBJ databases">
        <title>Draft genome sequences of the type strains of six Macrococcus species.</title>
        <authorList>
            <person name="Mazhar S."/>
            <person name="Altermann E."/>
            <person name="Hill C."/>
            <person name="Mcauliffe O."/>
        </authorList>
    </citation>
    <scope>NUCLEOTIDE SEQUENCE [LARGE SCALE GENOMIC DNA]</scope>
    <source>
        <strain evidence="2 3">CCM4815</strain>
    </source>
</reference>
<evidence type="ECO:0000259" key="1">
    <source>
        <dbReference type="Pfam" id="PF08818"/>
    </source>
</evidence>
<dbReference type="Gene3D" id="3.90.1150.200">
    <property type="match status" value="1"/>
</dbReference>
<dbReference type="Pfam" id="PF08818">
    <property type="entry name" value="DUF1801"/>
    <property type="match status" value="1"/>
</dbReference>
<evidence type="ECO:0000313" key="2">
    <source>
        <dbReference type="EMBL" id="TDM12736.1"/>
    </source>
</evidence>
<protein>
    <submittedName>
        <fullName evidence="2">Iron chaperone</fullName>
    </submittedName>
</protein>
<gene>
    <name evidence="2" type="ORF">ERX29_01665</name>
</gene>
<organism evidence="2 3">
    <name type="scientific">Macrococcus lamae</name>
    <dbReference type="NCBI Taxonomy" id="198484"/>
    <lineage>
        <taxon>Bacteria</taxon>
        <taxon>Bacillati</taxon>
        <taxon>Bacillota</taxon>
        <taxon>Bacilli</taxon>
        <taxon>Bacillales</taxon>
        <taxon>Staphylococcaceae</taxon>
        <taxon>Macrococcus</taxon>
    </lineage>
</organism>
<sequence>MSVFEEFLNKIEDNYQKDRVSDILNWVEDSYPDLQEELKWNQPMFTHHGTYIIGFSTAKQHISIAPEYKTMEQFKDAIQEAGYSQTNGLFRIKFSDEVNYDLLRAIIDFNMEDKKECKTFWRK</sequence>
<dbReference type="SUPFAM" id="SSF159888">
    <property type="entry name" value="YdhG-like"/>
    <property type="match status" value="1"/>
</dbReference>
<dbReference type="OrthoDB" id="384795at2"/>
<feature type="domain" description="YdhG-like" evidence="1">
    <location>
        <begin position="17"/>
        <end position="110"/>
    </location>
</feature>
<dbReference type="RefSeq" id="WP_133442951.1">
    <property type="nucleotide sequence ID" value="NZ_SCWB01000002.1"/>
</dbReference>
<evidence type="ECO:0000313" key="3">
    <source>
        <dbReference type="Proteomes" id="UP000294802"/>
    </source>
</evidence>
<name>A0A4R6BWD1_9STAP</name>
<dbReference type="AlphaFoldDB" id="A0A4R6BWD1"/>
<dbReference type="InterPro" id="IPR014922">
    <property type="entry name" value="YdhG-like"/>
</dbReference>
<dbReference type="Proteomes" id="UP000294802">
    <property type="component" value="Unassembled WGS sequence"/>
</dbReference>